<dbReference type="InterPro" id="IPR001173">
    <property type="entry name" value="Glyco_trans_2-like"/>
</dbReference>
<dbReference type="InterPro" id="IPR029044">
    <property type="entry name" value="Nucleotide-diphossugar_trans"/>
</dbReference>
<protein>
    <submittedName>
        <fullName evidence="2">Mycofactocin system glycosyltransferase</fullName>
    </submittedName>
</protein>
<dbReference type="AlphaFoldDB" id="A0A173YSC4"/>
<dbReference type="PANTHER" id="PTHR43685:SF13">
    <property type="entry name" value="O ANTIGEN BIOSYNTHESIS RHAMNOSYLTRANSFERASE RFBN"/>
    <property type="match status" value="1"/>
</dbReference>
<reference evidence="2 3" key="1">
    <citation type="submission" date="2015-09" db="EMBL/GenBank/DDBJ databases">
        <authorList>
            <consortium name="Pathogen Informatics"/>
        </authorList>
    </citation>
    <scope>NUCLEOTIDE SEQUENCE [LARGE SCALE GENOMIC DNA]</scope>
    <source>
        <strain evidence="2 3">2789STDY5608835</strain>
    </source>
</reference>
<dbReference type="CDD" id="cd00761">
    <property type="entry name" value="Glyco_tranf_GTA_type"/>
    <property type="match status" value="1"/>
</dbReference>
<evidence type="ECO:0000313" key="2">
    <source>
        <dbReference type="EMBL" id="CUN67111.1"/>
    </source>
</evidence>
<dbReference type="InterPro" id="IPR050834">
    <property type="entry name" value="Glycosyltransf_2"/>
</dbReference>
<dbReference type="EMBL" id="CYYR01000005">
    <property type="protein sequence ID" value="CUN67111.1"/>
    <property type="molecule type" value="Genomic_DNA"/>
</dbReference>
<name>A0A173YSC4_9FIRM</name>
<gene>
    <name evidence="2" type="ORF">ERS852392_01045</name>
</gene>
<dbReference type="PANTHER" id="PTHR43685">
    <property type="entry name" value="GLYCOSYLTRANSFERASE"/>
    <property type="match status" value="1"/>
</dbReference>
<dbReference type="Proteomes" id="UP000095395">
    <property type="component" value="Unassembled WGS sequence"/>
</dbReference>
<keyword evidence="2" id="KW-0808">Transferase</keyword>
<organism evidence="2 3">
    <name type="scientific">Roseburia inulinivorans</name>
    <dbReference type="NCBI Taxonomy" id="360807"/>
    <lineage>
        <taxon>Bacteria</taxon>
        <taxon>Bacillati</taxon>
        <taxon>Bacillota</taxon>
        <taxon>Clostridia</taxon>
        <taxon>Lachnospirales</taxon>
        <taxon>Lachnospiraceae</taxon>
        <taxon>Roseburia</taxon>
    </lineage>
</organism>
<sequence>MTVDIIIPTYKPDETLCLLLHKLQGQTFVVHRVIILNTEEKLWKQAAAAYPIEQVLKELPCEYEVFHIAKKDFDHGGTRQFGAEHSDADVMVFMTQDAVPADEFLVEKLVESLLLKEDQVSARVQQNGVKQRNDCEDRKSNEDCDSQAFVQIAVAYARQLPKKDCHIVEQYTRQFNYPKQSRVKTKADIPTLGIKTFFCSDVCAAYRRDLFEELGGFESPVIFNEDMFFAANAIEHGYGVAYAAEAKVVHSHNYTMRQQFHRNFDLAVSQKQHPEIFEQVSSEAEGMRLVKSTIAYLFAIRKPWLIFHFGMQCVGKYAGFWMGRHYEKLSRKQILKYTMNPGYWDTREDVHE</sequence>
<evidence type="ECO:0000259" key="1">
    <source>
        <dbReference type="Pfam" id="PF00535"/>
    </source>
</evidence>
<dbReference type="SUPFAM" id="SSF53448">
    <property type="entry name" value="Nucleotide-diphospho-sugar transferases"/>
    <property type="match status" value="1"/>
</dbReference>
<proteinExistence type="predicted"/>
<dbReference type="GO" id="GO:0044010">
    <property type="term" value="P:single-species biofilm formation"/>
    <property type="evidence" value="ECO:0007669"/>
    <property type="project" value="TreeGrafter"/>
</dbReference>
<feature type="domain" description="Glycosyltransferase 2-like" evidence="1">
    <location>
        <begin position="5"/>
        <end position="215"/>
    </location>
</feature>
<dbReference type="GO" id="GO:0016740">
    <property type="term" value="F:transferase activity"/>
    <property type="evidence" value="ECO:0007669"/>
    <property type="project" value="UniProtKB-KW"/>
</dbReference>
<accession>A0A173YSC4</accession>
<dbReference type="Pfam" id="PF00535">
    <property type="entry name" value="Glycos_transf_2"/>
    <property type="match status" value="1"/>
</dbReference>
<dbReference type="Gene3D" id="3.90.550.10">
    <property type="entry name" value="Spore Coat Polysaccharide Biosynthesis Protein SpsA, Chain A"/>
    <property type="match status" value="1"/>
</dbReference>
<evidence type="ECO:0000313" key="3">
    <source>
        <dbReference type="Proteomes" id="UP000095395"/>
    </source>
</evidence>
<dbReference type="RefSeq" id="WP_055301647.1">
    <property type="nucleotide sequence ID" value="NZ_CYYR01000005.1"/>
</dbReference>